<dbReference type="Proteomes" id="UP000322530">
    <property type="component" value="Unassembled WGS sequence"/>
</dbReference>
<dbReference type="InterPro" id="IPR037138">
    <property type="entry name" value="His_deacetylse_dom_sf"/>
</dbReference>
<dbReference type="CDD" id="cd09992">
    <property type="entry name" value="HDAC_classII"/>
    <property type="match status" value="1"/>
</dbReference>
<dbReference type="SUPFAM" id="SSF52768">
    <property type="entry name" value="Arginase/deacetylase"/>
    <property type="match status" value="1"/>
</dbReference>
<protein>
    <submittedName>
        <fullName evidence="4">Histone deacetylase</fullName>
    </submittedName>
</protein>
<dbReference type="OrthoDB" id="9808367at2"/>
<dbReference type="RefSeq" id="WP_149400710.1">
    <property type="nucleotide sequence ID" value="NZ_BIXY01000013.1"/>
</dbReference>
<dbReference type="EMBL" id="BIXY01000013">
    <property type="protein sequence ID" value="GCF07703.1"/>
    <property type="molecule type" value="Genomic_DNA"/>
</dbReference>
<evidence type="ECO:0000256" key="1">
    <source>
        <dbReference type="ARBA" id="ARBA00005947"/>
    </source>
</evidence>
<dbReference type="InterPro" id="IPR000286">
    <property type="entry name" value="HDACs"/>
</dbReference>
<evidence type="ECO:0000313" key="4">
    <source>
        <dbReference type="EMBL" id="GCF07703.1"/>
    </source>
</evidence>
<dbReference type="GO" id="GO:0004407">
    <property type="term" value="F:histone deacetylase activity"/>
    <property type="evidence" value="ECO:0007669"/>
    <property type="project" value="TreeGrafter"/>
</dbReference>
<gene>
    <name evidence="4" type="ORF">KDI_12670</name>
</gene>
<dbReference type="Pfam" id="PF00850">
    <property type="entry name" value="Hist_deacetyl"/>
    <property type="match status" value="1"/>
</dbReference>
<organism evidence="4 5">
    <name type="scientific">Dictyobacter arantiisoli</name>
    <dbReference type="NCBI Taxonomy" id="2014874"/>
    <lineage>
        <taxon>Bacteria</taxon>
        <taxon>Bacillati</taxon>
        <taxon>Chloroflexota</taxon>
        <taxon>Ktedonobacteria</taxon>
        <taxon>Ktedonobacterales</taxon>
        <taxon>Dictyobacteraceae</taxon>
        <taxon>Dictyobacter</taxon>
    </lineage>
</organism>
<dbReference type="GO" id="GO:0040029">
    <property type="term" value="P:epigenetic regulation of gene expression"/>
    <property type="evidence" value="ECO:0007669"/>
    <property type="project" value="TreeGrafter"/>
</dbReference>
<sequence length="412" mass="45018">MTTALVYDPIFLEHLVPKGHPERPQRMEMSIGYIKALNWLEREGLVQLAPRAASIDELATVHDRAYIQEVEAASQEAAAASAGTTTQQIVQVGTDTYVSAKSYEAALKAAGAPLTAIDAMMKGQIKNAYCLVRPPGHHAVAEAAFGFCIFNNVAVAARYAIDHYGLERVLIIDYDVHHGNGTQEMFYDDPRVLYFSVHQGAPFFPSTGHAHERGTGAAEGTTINVPLPAGAGFEIYEPIFRQILAPAADRFHPQLILVSAGYDAHWKEAQSDTGLELPGMRISNAGFAKLNEIILKIADEQCDGRLIMVQEGGYDLDVVASGASTSLNQLLGGEEAVDSYGPAPDITYQINTDVLIGELRRIHHLTGYRMRNRPKPDIEQLRREIKGPTITKTPAEPAQEEITSCQQEQDKA</sequence>
<evidence type="ECO:0000259" key="3">
    <source>
        <dbReference type="Pfam" id="PF00850"/>
    </source>
</evidence>
<accession>A0A5A5T9J7</accession>
<name>A0A5A5T9J7_9CHLR</name>
<dbReference type="PRINTS" id="PR01270">
    <property type="entry name" value="HDASUPER"/>
</dbReference>
<feature type="compositionally biased region" description="Basic and acidic residues" evidence="2">
    <location>
        <begin position="377"/>
        <end position="386"/>
    </location>
</feature>
<dbReference type="PANTHER" id="PTHR10625:SF10">
    <property type="entry name" value="HISTONE DEACETYLASE HDAC1"/>
    <property type="match status" value="1"/>
</dbReference>
<comment type="similarity">
    <text evidence="1">Belongs to the histone deacetylase family.</text>
</comment>
<dbReference type="AlphaFoldDB" id="A0A5A5T9J7"/>
<keyword evidence="5" id="KW-1185">Reference proteome</keyword>
<evidence type="ECO:0000313" key="5">
    <source>
        <dbReference type="Proteomes" id="UP000322530"/>
    </source>
</evidence>
<dbReference type="InterPro" id="IPR023801">
    <property type="entry name" value="His_deacetylse_dom"/>
</dbReference>
<feature type="domain" description="Histone deacetylase" evidence="3">
    <location>
        <begin position="20"/>
        <end position="329"/>
    </location>
</feature>
<dbReference type="Gene3D" id="3.40.800.20">
    <property type="entry name" value="Histone deacetylase domain"/>
    <property type="match status" value="1"/>
</dbReference>
<comment type="caution">
    <text evidence="4">The sequence shown here is derived from an EMBL/GenBank/DDBJ whole genome shotgun (WGS) entry which is preliminary data.</text>
</comment>
<dbReference type="PANTHER" id="PTHR10625">
    <property type="entry name" value="HISTONE DEACETYLASE HDAC1-RELATED"/>
    <property type="match status" value="1"/>
</dbReference>
<evidence type="ECO:0000256" key="2">
    <source>
        <dbReference type="SAM" id="MobiDB-lite"/>
    </source>
</evidence>
<reference evidence="4 5" key="1">
    <citation type="submission" date="2019-01" db="EMBL/GenBank/DDBJ databases">
        <title>Draft genome sequence of Dictyobacter sp. Uno17.</title>
        <authorList>
            <person name="Wang C.M."/>
            <person name="Zheng Y."/>
            <person name="Sakai Y."/>
            <person name="Abe K."/>
            <person name="Yokota A."/>
            <person name="Yabe S."/>
        </authorList>
    </citation>
    <scope>NUCLEOTIDE SEQUENCE [LARGE SCALE GENOMIC DNA]</scope>
    <source>
        <strain evidence="4 5">Uno17</strain>
    </source>
</reference>
<feature type="region of interest" description="Disordered" evidence="2">
    <location>
        <begin position="377"/>
        <end position="412"/>
    </location>
</feature>
<proteinExistence type="inferred from homology"/>
<feature type="compositionally biased region" description="Polar residues" evidence="2">
    <location>
        <begin position="401"/>
        <end position="412"/>
    </location>
</feature>
<dbReference type="InterPro" id="IPR023696">
    <property type="entry name" value="Ureohydrolase_dom_sf"/>
</dbReference>